<feature type="compositionally biased region" description="Low complexity" evidence="1">
    <location>
        <begin position="471"/>
        <end position="485"/>
    </location>
</feature>
<feature type="compositionally biased region" description="Polar residues" evidence="1">
    <location>
        <begin position="49"/>
        <end position="77"/>
    </location>
</feature>
<feature type="region of interest" description="Disordered" evidence="1">
    <location>
        <begin position="48"/>
        <end position="126"/>
    </location>
</feature>
<comment type="caution">
    <text evidence="2">The sequence shown here is derived from an EMBL/GenBank/DDBJ whole genome shotgun (WGS) entry which is preliminary data.</text>
</comment>
<feature type="compositionally biased region" description="Polar residues" evidence="1">
    <location>
        <begin position="433"/>
        <end position="461"/>
    </location>
</feature>
<evidence type="ECO:0000313" key="3">
    <source>
        <dbReference type="Proteomes" id="UP000624404"/>
    </source>
</evidence>
<feature type="compositionally biased region" description="Low complexity" evidence="1">
    <location>
        <begin position="161"/>
        <end position="171"/>
    </location>
</feature>
<evidence type="ECO:0000313" key="2">
    <source>
        <dbReference type="EMBL" id="CAD6447199.1"/>
    </source>
</evidence>
<feature type="compositionally biased region" description="Low complexity" evidence="1">
    <location>
        <begin position="101"/>
        <end position="126"/>
    </location>
</feature>
<accession>A0A8H2VXV1</accession>
<dbReference type="Proteomes" id="UP000624404">
    <property type="component" value="Unassembled WGS sequence"/>
</dbReference>
<feature type="compositionally biased region" description="Gly residues" evidence="1">
    <location>
        <begin position="392"/>
        <end position="403"/>
    </location>
</feature>
<gene>
    <name evidence="2" type="ORF">SCLTRI_LOCUS6991</name>
</gene>
<feature type="region of interest" description="Disordered" evidence="1">
    <location>
        <begin position="367"/>
        <end position="410"/>
    </location>
</feature>
<feature type="region of interest" description="Disordered" evidence="1">
    <location>
        <begin position="213"/>
        <end position="246"/>
    </location>
</feature>
<reference evidence="2" key="1">
    <citation type="submission" date="2020-10" db="EMBL/GenBank/DDBJ databases">
        <authorList>
            <person name="Kusch S."/>
        </authorList>
    </citation>
    <scope>NUCLEOTIDE SEQUENCE</scope>
    <source>
        <strain evidence="2">SwB9</strain>
    </source>
</reference>
<dbReference type="EMBL" id="CAJHIA010000024">
    <property type="protein sequence ID" value="CAD6447199.1"/>
    <property type="molecule type" value="Genomic_DNA"/>
</dbReference>
<proteinExistence type="predicted"/>
<keyword evidence="3" id="KW-1185">Reference proteome</keyword>
<feature type="compositionally biased region" description="Low complexity" evidence="1">
    <location>
        <begin position="371"/>
        <end position="391"/>
    </location>
</feature>
<feature type="region of interest" description="Disordered" evidence="1">
    <location>
        <begin position="433"/>
        <end position="489"/>
    </location>
</feature>
<feature type="region of interest" description="Disordered" evidence="1">
    <location>
        <begin position="504"/>
        <end position="544"/>
    </location>
</feature>
<organism evidence="2 3">
    <name type="scientific">Sclerotinia trifoliorum</name>
    <dbReference type="NCBI Taxonomy" id="28548"/>
    <lineage>
        <taxon>Eukaryota</taxon>
        <taxon>Fungi</taxon>
        <taxon>Dikarya</taxon>
        <taxon>Ascomycota</taxon>
        <taxon>Pezizomycotina</taxon>
        <taxon>Leotiomycetes</taxon>
        <taxon>Helotiales</taxon>
        <taxon>Sclerotiniaceae</taxon>
        <taxon>Sclerotinia</taxon>
    </lineage>
</organism>
<evidence type="ECO:0000256" key="1">
    <source>
        <dbReference type="SAM" id="MobiDB-lite"/>
    </source>
</evidence>
<name>A0A8H2VXV1_9HELO</name>
<feature type="compositionally biased region" description="Acidic residues" evidence="1">
    <location>
        <begin position="235"/>
        <end position="244"/>
    </location>
</feature>
<dbReference type="OrthoDB" id="5409271at2759"/>
<feature type="compositionally biased region" description="Polar residues" evidence="1">
    <location>
        <begin position="224"/>
        <end position="234"/>
    </location>
</feature>
<dbReference type="AlphaFoldDB" id="A0A8H2VXV1"/>
<sequence>MCFHFTTFICTFQRTVSYYSLLDILSISISNMSGSGSGNPPPPILQGLGITSNPISGSGTPNNAFGGNNQGPAINNPRTRRGSTQTQQQMKQQINPSMLRQPQAQGQHIQEQQIQHMQRQHQQMQQNQIQQQQAQQQQAQQQQAQQQQAQQQQAQQQQAQQQVHSQQMHTQKATNPNLNPSWLELQGLPIDPTIQHLLAAGQAVNPTQYRLQRGMPHPFPPNGASVNAQPTASGEQEEDEEEEGEKIYETSTLHLQINSPLTITGDNNIITLHPSPQIQNITDAVLNALKSVTEGTRGLPMGDAEGTPRGIRIDVMAAIEINGQHNVIGEEAVKVWGQKVKAEAMVAQNHSQRLMAQANVQFDAQARNHMQAAHTQAQAQAQAQVQNQGQEQGWGQGHGQGQGHGHRQQRQIMAPMQGDTQRQPQAIGAITQTQPQNSIGQRQTQAQPQAAIVQRQTQPRTHIQGHPQPQPQATTQQQAKKTTQPETANTPGQIVQAQVQAQAPQNAGVMSALASKDSGKRGRGLSMDLDQNGEEGNKKTKMGL</sequence>
<protein>
    <submittedName>
        <fullName evidence="2">Afba4948-3a35-4a79-81ff-3f8bffac9db0</fullName>
    </submittedName>
</protein>
<feature type="region of interest" description="Disordered" evidence="1">
    <location>
        <begin position="161"/>
        <end position="184"/>
    </location>
</feature>
<feature type="compositionally biased region" description="Low complexity" evidence="1">
    <location>
        <begin position="82"/>
        <end position="93"/>
    </location>
</feature>